<gene>
    <name evidence="2 4 5" type="ORF">SRAE_0000027300</name>
</gene>
<accession>A0A090KUH0</accession>
<dbReference type="WormBase" id="SRAE_0000027300">
    <property type="protein sequence ID" value="SRP06712"/>
    <property type="gene ID" value="WBGene00256015"/>
</dbReference>
<evidence type="ECO:0000313" key="3">
    <source>
        <dbReference type="Proteomes" id="UP000035682"/>
    </source>
</evidence>
<evidence type="ECO:0000313" key="4">
    <source>
        <dbReference type="WBParaSite" id="SRAE_0000027300.1"/>
    </source>
</evidence>
<dbReference type="RefSeq" id="XP_024500354.1">
    <property type="nucleotide sequence ID" value="XM_024646143.1"/>
</dbReference>
<proteinExistence type="predicted"/>
<organism evidence="2">
    <name type="scientific">Strongyloides ratti</name>
    <name type="common">Parasitic roundworm</name>
    <dbReference type="NCBI Taxonomy" id="34506"/>
    <lineage>
        <taxon>Eukaryota</taxon>
        <taxon>Metazoa</taxon>
        <taxon>Ecdysozoa</taxon>
        <taxon>Nematoda</taxon>
        <taxon>Chromadorea</taxon>
        <taxon>Rhabditida</taxon>
        <taxon>Tylenchina</taxon>
        <taxon>Panagrolaimomorpha</taxon>
        <taxon>Strongyloidoidea</taxon>
        <taxon>Strongyloididae</taxon>
        <taxon>Strongyloides</taxon>
    </lineage>
</organism>
<dbReference type="Proteomes" id="UP000035682">
    <property type="component" value="Unplaced"/>
</dbReference>
<feature type="compositionally biased region" description="Basic and acidic residues" evidence="1">
    <location>
        <begin position="150"/>
        <end position="164"/>
    </location>
</feature>
<dbReference type="EMBL" id="LN609405">
    <property type="protein sequence ID" value="CEF61145.1"/>
    <property type="molecule type" value="Genomic_DNA"/>
</dbReference>
<sequence length="218" mass="26340">MDINNLWNNLLSKGLSLGIPYDTIKLAKKVAYNLLAEDEDWTKSQLEEKKKTHGENFWITNNSEHCYCFYYTNTAFRNIQTINPSWPKDINKLKIFIIGEINLLYKTWYYYNKYQKLERESNEEHQKMRNELRSKKKSKFEKNQNGNKKNFKEKSDKRNRNNNYKEEMELFNRLQQYSRKTDTITFLKNAHKNRIDCLLSKIMQMLSYLVGVISFIKI</sequence>
<dbReference type="GeneID" id="36373513"/>
<reference evidence="3" key="2">
    <citation type="submission" date="2014-09" db="EMBL/GenBank/DDBJ databases">
        <authorList>
            <person name="Martin A.A."/>
        </authorList>
    </citation>
    <scope>NUCLEOTIDE SEQUENCE</scope>
    <source>
        <strain evidence="3">ED321</strain>
    </source>
</reference>
<keyword evidence="3" id="KW-1185">Reference proteome</keyword>
<evidence type="ECO:0000256" key="1">
    <source>
        <dbReference type="SAM" id="MobiDB-lite"/>
    </source>
</evidence>
<protein>
    <submittedName>
        <fullName evidence="2 4">Uncharacterized protein</fullName>
    </submittedName>
</protein>
<feature type="region of interest" description="Disordered" evidence="1">
    <location>
        <begin position="120"/>
        <end position="164"/>
    </location>
</feature>
<name>A0A090KUH0_STRRB</name>
<dbReference type="CTD" id="36373513"/>
<reference evidence="2" key="1">
    <citation type="submission" date="2014-09" db="EMBL/GenBank/DDBJ databases">
        <authorList>
            <person name="Aslett A.Martin."/>
        </authorList>
    </citation>
    <scope>NUCLEOTIDE SEQUENCE</scope>
    <source>
        <strain evidence="2">ED321 Heterogonic</strain>
    </source>
</reference>
<reference evidence="4" key="3">
    <citation type="submission" date="2020-12" db="UniProtKB">
        <authorList>
            <consortium name="WormBaseParasite"/>
        </authorList>
    </citation>
    <scope>IDENTIFICATION</scope>
</reference>
<dbReference type="WBParaSite" id="SRAE_0000027300.1">
    <property type="protein sequence ID" value="SRAE_0000027300.1"/>
    <property type="gene ID" value="WBGene00256015"/>
</dbReference>
<feature type="compositionally biased region" description="Basic and acidic residues" evidence="1">
    <location>
        <begin position="120"/>
        <end position="133"/>
    </location>
</feature>
<evidence type="ECO:0000313" key="2">
    <source>
        <dbReference type="EMBL" id="CEF61145.1"/>
    </source>
</evidence>
<evidence type="ECO:0000313" key="5">
    <source>
        <dbReference type="WormBase" id="SRAE_0000027300"/>
    </source>
</evidence>
<dbReference type="AlphaFoldDB" id="A0A090KUH0"/>